<dbReference type="PIRSF" id="PIRSF000654">
    <property type="entry name" value="Integrin-linked_kinase"/>
    <property type="match status" value="1"/>
</dbReference>
<gene>
    <name evidence="5" type="ORF">ACJRO7_007467</name>
</gene>
<feature type="domain" description="Protein kinase" evidence="4">
    <location>
        <begin position="42"/>
        <end position="358"/>
    </location>
</feature>
<dbReference type="Gene3D" id="1.10.510.10">
    <property type="entry name" value="Transferase(Phosphotransferase) domain 1"/>
    <property type="match status" value="1"/>
</dbReference>
<evidence type="ECO:0000256" key="1">
    <source>
        <dbReference type="ARBA" id="ARBA00022527"/>
    </source>
</evidence>
<dbReference type="GO" id="GO:0005524">
    <property type="term" value="F:ATP binding"/>
    <property type="evidence" value="ECO:0007669"/>
    <property type="project" value="UniProtKB-KW"/>
</dbReference>
<dbReference type="InterPro" id="IPR001245">
    <property type="entry name" value="Ser-Thr/Tyr_kinase_cat_dom"/>
</dbReference>
<dbReference type="PROSITE" id="PS50011">
    <property type="entry name" value="PROTEIN_KINASE_DOM"/>
    <property type="match status" value="1"/>
</dbReference>
<evidence type="ECO:0000259" key="4">
    <source>
        <dbReference type="PROSITE" id="PS50011"/>
    </source>
</evidence>
<dbReference type="Proteomes" id="UP001634007">
    <property type="component" value="Unassembled WGS sequence"/>
</dbReference>
<dbReference type="Gene3D" id="3.30.200.20">
    <property type="entry name" value="Phosphorylase Kinase, domain 1"/>
    <property type="match status" value="1"/>
</dbReference>
<dbReference type="InterPro" id="IPR000719">
    <property type="entry name" value="Prot_kinase_dom"/>
</dbReference>
<name>A0ABD3INU4_EUCGL</name>
<dbReference type="InterPro" id="IPR008266">
    <property type="entry name" value="Tyr_kinase_AS"/>
</dbReference>
<protein>
    <recommendedName>
        <fullName evidence="4">Protein kinase domain-containing protein</fullName>
    </recommendedName>
</protein>
<keyword evidence="1" id="KW-0723">Serine/threonine-protein kinase</keyword>
<proteinExistence type="predicted"/>
<dbReference type="AlphaFoldDB" id="A0ABD3INU4"/>
<evidence type="ECO:0000256" key="3">
    <source>
        <dbReference type="ARBA" id="ARBA00022840"/>
    </source>
</evidence>
<keyword evidence="2" id="KW-0547">Nucleotide-binding</keyword>
<dbReference type="PROSITE" id="PS00109">
    <property type="entry name" value="PROTEIN_KINASE_TYR"/>
    <property type="match status" value="1"/>
</dbReference>
<dbReference type="InterPro" id="IPR011009">
    <property type="entry name" value="Kinase-like_dom_sf"/>
</dbReference>
<accession>A0ABD3INU4</accession>
<evidence type="ECO:0000313" key="6">
    <source>
        <dbReference type="Proteomes" id="UP001634007"/>
    </source>
</evidence>
<sequence length="395" mass="44446">MVFNLRTFSLSSTSIQVGPTACFRDLLRRFSVLELQVATRNFSPDSMLGEGAFGPVYRGCLADGSIVAIKRMRELSEDSMKQFRTEVEVAGIASHPNLLSLLGFCDADHECLLVYPFMVNRSLNFHLGQRVSNPIDWSIRMRIALGVARGLAHLHDQCHPSIIHRDVSCSNILLNEEFEPVLGDFGLARIMHETDIVVGNVEWSIDCRPVKWSVNRRPVEWSPRHRRCISPQRYHDTYVNSAVRVHTGYVAPEYLTTGKCTWRIDVYAYGYMLLELITGKQLSDKGIAGLHPADLISEFVEDNSLETIVDPKLQGSYSKDEAECVRRLALLCVCMNPAKRPKMSEVISTLENSCHDERSPSEADSQSDYDWNLCETNCSTPYYSILASPSSSEIA</sequence>
<dbReference type="FunFam" id="3.30.200.20:FF:000015">
    <property type="entry name" value="Somatic embryogenesis receptor kinase 1"/>
    <property type="match status" value="1"/>
</dbReference>
<dbReference type="Pfam" id="PF07714">
    <property type="entry name" value="PK_Tyr_Ser-Thr"/>
    <property type="match status" value="2"/>
</dbReference>
<keyword evidence="1" id="KW-0808">Transferase</keyword>
<dbReference type="EMBL" id="JBJKBG010000011">
    <property type="protein sequence ID" value="KAL3715728.1"/>
    <property type="molecule type" value="Genomic_DNA"/>
</dbReference>
<keyword evidence="1" id="KW-0418">Kinase</keyword>
<comment type="caution">
    <text evidence="5">The sequence shown here is derived from an EMBL/GenBank/DDBJ whole genome shotgun (WGS) entry which is preliminary data.</text>
</comment>
<organism evidence="5 6">
    <name type="scientific">Eucalyptus globulus</name>
    <name type="common">Tasmanian blue gum</name>
    <dbReference type="NCBI Taxonomy" id="34317"/>
    <lineage>
        <taxon>Eukaryota</taxon>
        <taxon>Viridiplantae</taxon>
        <taxon>Streptophyta</taxon>
        <taxon>Embryophyta</taxon>
        <taxon>Tracheophyta</taxon>
        <taxon>Spermatophyta</taxon>
        <taxon>Magnoliopsida</taxon>
        <taxon>eudicotyledons</taxon>
        <taxon>Gunneridae</taxon>
        <taxon>Pentapetalae</taxon>
        <taxon>rosids</taxon>
        <taxon>malvids</taxon>
        <taxon>Myrtales</taxon>
        <taxon>Myrtaceae</taxon>
        <taxon>Myrtoideae</taxon>
        <taxon>Eucalypteae</taxon>
        <taxon>Eucalyptus</taxon>
    </lineage>
</organism>
<keyword evidence="6" id="KW-1185">Reference proteome</keyword>
<keyword evidence="3" id="KW-0067">ATP-binding</keyword>
<reference evidence="5 6" key="1">
    <citation type="submission" date="2024-11" db="EMBL/GenBank/DDBJ databases">
        <title>Chromosome-level genome assembly of Eucalyptus globulus Labill. provides insights into its genome evolution.</title>
        <authorList>
            <person name="Li X."/>
        </authorList>
    </citation>
    <scope>NUCLEOTIDE SEQUENCE [LARGE SCALE GENOMIC DNA]</scope>
    <source>
        <strain evidence="5">CL2024</strain>
        <tissue evidence="5">Fresh tender leaves</tissue>
    </source>
</reference>
<dbReference type="PANTHER" id="PTHR47989:SF37">
    <property type="entry name" value="INACTIVE PROTEIN KINASE SELMODRAFT_444075"/>
    <property type="match status" value="1"/>
</dbReference>
<dbReference type="PANTHER" id="PTHR47989">
    <property type="entry name" value="OS01G0750732 PROTEIN"/>
    <property type="match status" value="1"/>
</dbReference>
<dbReference type="SUPFAM" id="SSF56112">
    <property type="entry name" value="Protein kinase-like (PK-like)"/>
    <property type="match status" value="1"/>
</dbReference>
<evidence type="ECO:0000313" key="5">
    <source>
        <dbReference type="EMBL" id="KAL3715728.1"/>
    </source>
</evidence>
<evidence type="ECO:0000256" key="2">
    <source>
        <dbReference type="ARBA" id="ARBA00022741"/>
    </source>
</evidence>
<dbReference type="GO" id="GO:0004674">
    <property type="term" value="F:protein serine/threonine kinase activity"/>
    <property type="evidence" value="ECO:0007669"/>
    <property type="project" value="UniProtKB-KW"/>
</dbReference>